<name>A0AC34QBG6_9BILA</name>
<reference evidence="2" key="1">
    <citation type="submission" date="2022-11" db="UniProtKB">
        <authorList>
            <consortium name="WormBaseParasite"/>
        </authorList>
    </citation>
    <scope>IDENTIFICATION</scope>
</reference>
<proteinExistence type="predicted"/>
<evidence type="ECO:0000313" key="2">
    <source>
        <dbReference type="WBParaSite" id="JU765_v2.g1479.t1"/>
    </source>
</evidence>
<accession>A0AC34QBG6</accession>
<evidence type="ECO:0000313" key="1">
    <source>
        <dbReference type="Proteomes" id="UP000887576"/>
    </source>
</evidence>
<sequence>EAIEMAKKANLLSRIQTFCRSKEYNEVKTEALSNTASTSSSALKNFLERAKNRGANEDQKLNNARTEPSPQPAPAVPESFPLFNLAEFFINLGIAGDNFQVIVDVASNPRKYQLLCLNGGERFNSIVTAARSTVLIGGTMKPAELVISLLTKDCGIPRQRIVVNSYDHIIDANNLRIATVVADNHGPLTFTHSTMKEKNIFGRILDSLAHLFEKVPNGLVVFFPSKAFLNSFLTAIRSENSKNFQALKFRSFYVEGSDENVWEKYSKKAKREKTTFFAVIGGKFSEGVNFSDELARCVVIVGLPYPNTMNSEFK</sequence>
<dbReference type="WBParaSite" id="JU765_v2.g1479.t1">
    <property type="protein sequence ID" value="JU765_v2.g1479.t1"/>
    <property type="gene ID" value="JU765_v2.g1479"/>
</dbReference>
<organism evidence="1 2">
    <name type="scientific">Panagrolaimus sp. JU765</name>
    <dbReference type="NCBI Taxonomy" id="591449"/>
    <lineage>
        <taxon>Eukaryota</taxon>
        <taxon>Metazoa</taxon>
        <taxon>Ecdysozoa</taxon>
        <taxon>Nematoda</taxon>
        <taxon>Chromadorea</taxon>
        <taxon>Rhabditida</taxon>
        <taxon>Tylenchina</taxon>
        <taxon>Panagrolaimomorpha</taxon>
        <taxon>Panagrolaimoidea</taxon>
        <taxon>Panagrolaimidae</taxon>
        <taxon>Panagrolaimus</taxon>
    </lineage>
</organism>
<protein>
    <submittedName>
        <fullName evidence="2">ATP-dependent helicase C-terminal domain-containing protein</fullName>
    </submittedName>
</protein>
<dbReference type="Proteomes" id="UP000887576">
    <property type="component" value="Unplaced"/>
</dbReference>